<accession>S9W2W9</accession>
<proteinExistence type="predicted"/>
<protein>
    <submittedName>
        <fullName evidence="1">Uncharacterized protein</fullName>
    </submittedName>
</protein>
<comment type="caution">
    <text evidence="1">The sequence shown here is derived from an EMBL/GenBank/DDBJ whole genome shotgun (WGS) entry which is preliminary data.</text>
</comment>
<evidence type="ECO:0000313" key="2">
    <source>
        <dbReference type="Proteomes" id="UP000015354"/>
    </source>
</evidence>
<dbReference type="Proteomes" id="UP000015354">
    <property type="component" value="Unassembled WGS sequence"/>
</dbReference>
<evidence type="ECO:0000313" key="1">
    <source>
        <dbReference type="EMBL" id="EPY33676.1"/>
    </source>
</evidence>
<dbReference type="EMBL" id="ATMH01002090">
    <property type="protein sequence ID" value="EPY33676.1"/>
    <property type="molecule type" value="Genomic_DNA"/>
</dbReference>
<sequence>MGYIHEPPLASLRFSHDSPSLCSTLFRLVLLDLLLVALGGLGADLLVVLLERGEVLAGLGELALLHTLADVPVHEGALAVHEVELVVDAGEHLGDRGRVGNHAHGALHLGEVAAGHDGGGLVVDAALEAGGRPVDELDGALGLDGRDGGVDVLGDDITAVHEAARHVLAVAGVALGQHASGLEDGVGDLRHGQLLVVRLLRGDDGRVAGQHEVDARVGHQVGLELGQIHVERAVEAEGRREGRHDLADEAVHVGVRGALNVQGAAGEVVDGLVVEHRGHIGVLQEGVGGQHGVVGLHDGRGHLGRGVHGVAELGLLAVVHGQALEQEGAEARARATADGVEDHEALKARAVVRQLADAVEAQVHDLLTNGVVAARVVVRRILLAGDELLGVEQLAVGAGADLIDHGGLQVQEDRAGNVLASTRLREEGVERIILDANRLVRRHRAIGLNAVLEGCAPMTGATMHHLSDAGPTDILTESIHTRPVWVRTHCCADPVPFDD</sequence>
<dbReference type="OrthoDB" id="69641at2759"/>
<name>S9W2W9_9TRYP</name>
<reference evidence="1 2" key="1">
    <citation type="journal article" date="2013" name="PLoS ONE">
        <title>Predicting the Proteins of Angomonas deanei, Strigomonas culicis and Their Respective Endosymbionts Reveals New Aspects of the Trypanosomatidae Family.</title>
        <authorList>
            <person name="Motta M.C."/>
            <person name="Martins A.C."/>
            <person name="de Souza S.S."/>
            <person name="Catta-Preta C.M."/>
            <person name="Silva R."/>
            <person name="Klein C.C."/>
            <person name="de Almeida L.G."/>
            <person name="de Lima Cunha O."/>
            <person name="Ciapina L.P."/>
            <person name="Brocchi M."/>
            <person name="Colabardini A.C."/>
            <person name="de Araujo Lima B."/>
            <person name="Machado C.R."/>
            <person name="de Almeida Soares C.M."/>
            <person name="Probst C.M."/>
            <person name="de Menezes C.B."/>
            <person name="Thompson C.E."/>
            <person name="Bartholomeu D.C."/>
            <person name="Gradia D.F."/>
            <person name="Pavoni D.P."/>
            <person name="Grisard E.C."/>
            <person name="Fantinatti-Garboggini F."/>
            <person name="Marchini F.K."/>
            <person name="Rodrigues-Luiz G.F."/>
            <person name="Wagner G."/>
            <person name="Goldman G.H."/>
            <person name="Fietto J.L."/>
            <person name="Elias M.C."/>
            <person name="Goldman M.H."/>
            <person name="Sagot M.F."/>
            <person name="Pereira M."/>
            <person name="Stoco P.H."/>
            <person name="de Mendonca-Neto R.P."/>
            <person name="Teixeira S.M."/>
            <person name="Maciel T.E."/>
            <person name="de Oliveira Mendes T.A."/>
            <person name="Urmenyi T.P."/>
            <person name="de Souza W."/>
            <person name="Schenkman S."/>
            <person name="de Vasconcelos A.T."/>
        </authorList>
    </citation>
    <scope>NUCLEOTIDE SEQUENCE [LARGE SCALE GENOMIC DNA]</scope>
</reference>
<organism evidence="1 2">
    <name type="scientific">Strigomonas culicis</name>
    <dbReference type="NCBI Taxonomy" id="28005"/>
    <lineage>
        <taxon>Eukaryota</taxon>
        <taxon>Discoba</taxon>
        <taxon>Euglenozoa</taxon>
        <taxon>Kinetoplastea</taxon>
        <taxon>Metakinetoplastina</taxon>
        <taxon>Trypanosomatida</taxon>
        <taxon>Trypanosomatidae</taxon>
        <taxon>Strigomonadinae</taxon>
        <taxon>Strigomonas</taxon>
    </lineage>
</organism>
<keyword evidence="2" id="KW-1185">Reference proteome</keyword>
<dbReference type="AlphaFoldDB" id="S9W2W9"/>
<gene>
    <name evidence="1" type="ORF">STCU_02090</name>
</gene>